<sequence>MPMILTRWLMKPWHSRFQILYGVNMDLMQEPSISITISRKVLNSSTSWTGRLMINTPYRLKTIWYFHRLPILRGMVPTSDSQVWISCRKILPLQRLLS</sequence>
<organism evidence="1 2">
    <name type="scientific">Chryseobacterium gallinarum</name>
    <dbReference type="NCBI Taxonomy" id="1324352"/>
    <lineage>
        <taxon>Bacteria</taxon>
        <taxon>Pseudomonadati</taxon>
        <taxon>Bacteroidota</taxon>
        <taxon>Flavobacteriia</taxon>
        <taxon>Flavobacteriales</taxon>
        <taxon>Weeksellaceae</taxon>
        <taxon>Chryseobacterium group</taxon>
        <taxon>Chryseobacterium</taxon>
    </lineage>
</organism>
<evidence type="ECO:0000313" key="2">
    <source>
        <dbReference type="Proteomes" id="UP000501570"/>
    </source>
</evidence>
<evidence type="ECO:0000313" key="1">
    <source>
        <dbReference type="EMBL" id="QIY92795.1"/>
    </source>
</evidence>
<proteinExistence type="predicted"/>
<protein>
    <submittedName>
        <fullName evidence="1">Uncharacterized protein</fullName>
    </submittedName>
</protein>
<dbReference type="Proteomes" id="UP000501570">
    <property type="component" value="Chromosome"/>
</dbReference>
<dbReference type="EMBL" id="CP050995">
    <property type="protein sequence ID" value="QIY92795.1"/>
    <property type="molecule type" value="Genomic_DNA"/>
</dbReference>
<dbReference type="SUPFAM" id="SSF50876">
    <property type="entry name" value="Avidin/streptavidin"/>
    <property type="match status" value="1"/>
</dbReference>
<gene>
    <name evidence="1" type="ORF">FOB44_18775</name>
</gene>
<name>A0ABX6KW66_CHRGL</name>
<reference evidence="1 2" key="1">
    <citation type="submission" date="2019-09" db="EMBL/GenBank/DDBJ databases">
        <title>FDA dAtabase for Regulatory Grade micrObial Sequences (FDA-ARGOS): Supporting development and validation of Infectious Disease Dx tests.</title>
        <authorList>
            <person name="Sciortino C."/>
            <person name="Tallon L."/>
            <person name="Sadzewicz L."/>
            <person name="Vavikolanu K."/>
            <person name="Mehta A."/>
            <person name="Aluvathingal J."/>
            <person name="Nadendla S."/>
            <person name="Nandy P."/>
            <person name="Geyer C."/>
            <person name="Yan Y."/>
            <person name="Sichtig H."/>
        </authorList>
    </citation>
    <scope>NUCLEOTIDE SEQUENCE [LARGE SCALE GENOMIC DNA]</scope>
    <source>
        <strain evidence="1 2">FDAARGOS_636</strain>
    </source>
</reference>
<dbReference type="InterPro" id="IPR036896">
    <property type="entry name" value="Avidin-like_sf"/>
</dbReference>
<accession>A0ABX6KW66</accession>
<keyword evidence="2" id="KW-1185">Reference proteome</keyword>